<name>E9SWU9_RHOHA</name>
<dbReference type="Proteomes" id="UP000004245">
    <property type="component" value="Unassembled WGS sequence"/>
</dbReference>
<evidence type="ECO:0000256" key="1">
    <source>
        <dbReference type="SAM" id="Coils"/>
    </source>
</evidence>
<keyword evidence="3" id="KW-1185">Reference proteome</keyword>
<evidence type="ECO:0000313" key="3">
    <source>
        <dbReference type="Proteomes" id="UP000004245"/>
    </source>
</evidence>
<accession>E9SWU9</accession>
<keyword evidence="1" id="KW-0175">Coiled coil</keyword>
<organism evidence="2 3">
    <name type="scientific">Prescottella equi ATCC 33707</name>
    <dbReference type="NCBI Taxonomy" id="525370"/>
    <lineage>
        <taxon>Bacteria</taxon>
        <taxon>Bacillati</taxon>
        <taxon>Actinomycetota</taxon>
        <taxon>Actinomycetes</taxon>
        <taxon>Mycobacteriales</taxon>
        <taxon>Nocardiaceae</taxon>
        <taxon>Prescottella</taxon>
    </lineage>
</organism>
<reference evidence="2" key="1">
    <citation type="submission" date="2011-01" db="EMBL/GenBank/DDBJ databases">
        <authorList>
            <person name="Muzny D."/>
            <person name="Qin X."/>
            <person name="Buhay C."/>
            <person name="Dugan-Rocha S."/>
            <person name="Ding Y."/>
            <person name="Chen G."/>
            <person name="Hawes A."/>
            <person name="Holder M."/>
            <person name="Jhangiani S."/>
            <person name="Johnson A."/>
            <person name="Khan Z."/>
            <person name="Li Z."/>
            <person name="Liu W."/>
            <person name="Liu X."/>
            <person name="Perez L."/>
            <person name="Shen H."/>
            <person name="Wang Q."/>
            <person name="Watt J."/>
            <person name="Xi L."/>
            <person name="Xin Y."/>
            <person name="Zhou J."/>
            <person name="Deng J."/>
            <person name="Jiang H."/>
            <person name="Liu Y."/>
            <person name="Qu J."/>
            <person name="Song X.-Z."/>
            <person name="Zhang L."/>
            <person name="Villasana D."/>
            <person name="Johnson A."/>
            <person name="Liu J."/>
            <person name="Liyanage D."/>
            <person name="Lorensuhewa L."/>
            <person name="Robinson T."/>
            <person name="Song A."/>
            <person name="Song B.-B."/>
            <person name="Dinh H."/>
            <person name="Thornton R."/>
            <person name="Coyle M."/>
            <person name="Francisco L."/>
            <person name="Jackson L."/>
            <person name="Javaid M."/>
            <person name="Korchina V."/>
            <person name="Kovar C."/>
            <person name="Mata R."/>
            <person name="Mathew T."/>
            <person name="Ngo R."/>
            <person name="Nguyen L."/>
            <person name="Nguyen N."/>
            <person name="Okwuonu G."/>
            <person name="Ongeri F."/>
            <person name="Pham C."/>
            <person name="Simmons D."/>
            <person name="Wilczek-Boney K."/>
            <person name="Hale W."/>
            <person name="Jakkamsetti A."/>
            <person name="Pham P."/>
            <person name="Ruth R."/>
            <person name="San Lucas F."/>
            <person name="Warren J."/>
            <person name="Zhang J."/>
            <person name="Zhao Z."/>
            <person name="Zhou C."/>
            <person name="Zhu D."/>
            <person name="Lee S."/>
            <person name="Bess C."/>
            <person name="Blankenburg K."/>
            <person name="Forbes L."/>
            <person name="Fu Q."/>
            <person name="Gubbala S."/>
            <person name="Hirani K."/>
            <person name="Jayaseelan J.C."/>
            <person name="Lara F."/>
            <person name="Munidasa M."/>
            <person name="Palculict T."/>
            <person name="Patil S."/>
            <person name="Pu L.-L."/>
            <person name="Saada N."/>
            <person name="Tang L."/>
            <person name="Weissenberger G."/>
            <person name="Zhu Y."/>
            <person name="Hemphill L."/>
            <person name="Shang Y."/>
            <person name="Youmans B."/>
            <person name="Ayvaz T."/>
            <person name="Ross M."/>
            <person name="Santibanez J."/>
            <person name="Aqrawi P."/>
            <person name="Gross S."/>
            <person name="Joshi V."/>
            <person name="Fowler G."/>
            <person name="Nazareth L."/>
            <person name="Reid J."/>
            <person name="Worley K."/>
            <person name="Petrosino J."/>
            <person name="Highlander S."/>
            <person name="Gibbs R."/>
        </authorList>
    </citation>
    <scope>NUCLEOTIDE SEQUENCE [LARGE SCALE GENOMIC DNA]</scope>
    <source>
        <strain evidence="2">ATCC 33707</strain>
    </source>
</reference>
<dbReference type="AlphaFoldDB" id="E9SWU9"/>
<comment type="caution">
    <text evidence="2">The sequence shown here is derived from an EMBL/GenBank/DDBJ whole genome shotgun (WGS) entry which is preliminary data.</text>
</comment>
<proteinExistence type="predicted"/>
<protein>
    <submittedName>
        <fullName evidence="2">Uncharacterized protein</fullName>
    </submittedName>
</protein>
<sequence>MSSRRSATGSPITLTRMCRIELQQAIHLPDCRAVRTVRAESRRRLDALENQAASCDSDLTLL</sequence>
<dbReference type="EMBL" id="ADNW02000003">
    <property type="protein sequence ID" value="EGD26045.1"/>
    <property type="molecule type" value="Genomic_DNA"/>
</dbReference>
<dbReference type="HOGENOM" id="CLU_2901275_0_0_11"/>
<feature type="coiled-coil region" evidence="1">
    <location>
        <begin position="31"/>
        <end position="58"/>
    </location>
</feature>
<evidence type="ECO:0000313" key="2">
    <source>
        <dbReference type="EMBL" id="EGD26045.1"/>
    </source>
</evidence>
<gene>
    <name evidence="2" type="ORF">HMPREF0724_10599</name>
</gene>